<dbReference type="InterPro" id="IPR056690">
    <property type="entry name" value="DUF7788"/>
</dbReference>
<dbReference type="Pfam" id="PF25043">
    <property type="entry name" value="DUF7788"/>
    <property type="match status" value="1"/>
</dbReference>
<feature type="compositionally biased region" description="Acidic residues" evidence="1">
    <location>
        <begin position="574"/>
        <end position="584"/>
    </location>
</feature>
<dbReference type="PANTHER" id="PTHR31373">
    <property type="entry name" value="OS06G0652100 PROTEIN"/>
    <property type="match status" value="1"/>
</dbReference>
<proteinExistence type="predicted"/>
<dbReference type="CDD" id="cd00198">
    <property type="entry name" value="vWFA"/>
    <property type="match status" value="1"/>
</dbReference>
<evidence type="ECO:0000313" key="5">
    <source>
        <dbReference type="Proteomes" id="UP000186922"/>
    </source>
</evidence>
<dbReference type="OrthoDB" id="1149618at2759"/>
<sequence length="584" mass="65586">MEAHPPILTLYNSLSQQLDGGRSLTENLAGAFTTTGDKCLDFFATVVRDTSVKDAIDGFLAAWNEDPDKTIKLILSLRDIRNGKGEKKLPLLLMYLLSCWKPLTYLANFHNFIKVGCYKDLLVIAELAVRCANIPHCGRLEQLGNDLELSVMAAQLNQDDRDLEANGKAGISLCAKWAPSEMRHYSKKPLYFSRKISRSIGLKKSQYRKKLSKLRQHLRVLEGLMCNGKYEEIVFSSLPAKAHRQYRNAFKRGANVKKEASEGRRKLAHRYANYLADLSVGKETIKSRGTQPHELVVPYMASQAEVDATIEGQWKALVGELAKSGNFKKCQAVCDVSGSMEGVPMQVAVALGLLVSELTEEPFRGQLITFHQNPKLHKIKGHNLKERVEDVISMEWGGNTDLLKVFDLLLRTVAEEPAAKMVEKLFIFTDMQFDAALGGQWSTTYEQICQKYAAAQTKVPQIIFWNLRATAKSFPVMKEQAGTALVSGFSAQLLKVFMEASHFHPLMIMNLTLDKYDITPVPQAERYPIAADASWESSFRQVNKMVQDFLLPKTRRQQKKENDGRDAGQSDSDSPMDDQQEGQP</sequence>
<accession>A0A1D1UN13</accession>
<keyword evidence="5" id="KW-1185">Reference proteome</keyword>
<dbReference type="Gene3D" id="3.40.50.410">
    <property type="entry name" value="von Willebrand factor, type A domain"/>
    <property type="match status" value="1"/>
</dbReference>
<dbReference type="InterPro" id="IPR058580">
    <property type="entry name" value="DUF2828"/>
</dbReference>
<dbReference type="InterPro" id="IPR036465">
    <property type="entry name" value="vWFA_dom_sf"/>
</dbReference>
<evidence type="ECO:0008006" key="6">
    <source>
        <dbReference type="Google" id="ProtNLM"/>
    </source>
</evidence>
<feature type="domain" description="DUF7788" evidence="3">
    <location>
        <begin position="330"/>
        <end position="503"/>
    </location>
</feature>
<dbReference type="Proteomes" id="UP000186922">
    <property type="component" value="Unassembled WGS sequence"/>
</dbReference>
<feature type="compositionally biased region" description="Basic and acidic residues" evidence="1">
    <location>
        <begin position="559"/>
        <end position="568"/>
    </location>
</feature>
<evidence type="ECO:0000259" key="3">
    <source>
        <dbReference type="Pfam" id="PF25043"/>
    </source>
</evidence>
<evidence type="ECO:0000313" key="4">
    <source>
        <dbReference type="EMBL" id="GAU91094.1"/>
    </source>
</evidence>
<dbReference type="Pfam" id="PF11443">
    <property type="entry name" value="DUF2828"/>
    <property type="match status" value="2"/>
</dbReference>
<feature type="domain" description="DUF2828" evidence="2">
    <location>
        <begin position="152"/>
        <end position="326"/>
    </location>
</feature>
<dbReference type="InterPro" id="IPR011205">
    <property type="entry name" value="UCP015417_vWA"/>
</dbReference>
<dbReference type="EMBL" id="BDGG01000002">
    <property type="protein sequence ID" value="GAU91094.1"/>
    <property type="molecule type" value="Genomic_DNA"/>
</dbReference>
<protein>
    <recommendedName>
        <fullName evidence="6">TROVE domain-containing protein</fullName>
    </recommendedName>
</protein>
<gene>
    <name evidence="4" type="primary">RvY_03415-1</name>
    <name evidence="4" type="synonym">RvY_03415.1</name>
    <name evidence="4" type="ORF">RvY_03415</name>
</gene>
<dbReference type="SUPFAM" id="SSF53300">
    <property type="entry name" value="vWA-like"/>
    <property type="match status" value="1"/>
</dbReference>
<dbReference type="PIRSF" id="PIRSF015417">
    <property type="entry name" value="T31B5_30_vWA"/>
    <property type="match status" value="1"/>
</dbReference>
<feature type="domain" description="DUF2828" evidence="2">
    <location>
        <begin position="25"/>
        <end position="129"/>
    </location>
</feature>
<feature type="region of interest" description="Disordered" evidence="1">
    <location>
        <begin position="550"/>
        <end position="584"/>
    </location>
</feature>
<dbReference type="PANTHER" id="PTHR31373:SF27">
    <property type="entry name" value="TROVE DOMAIN-CONTAINING PROTEIN"/>
    <property type="match status" value="1"/>
</dbReference>
<name>A0A1D1UN13_RAMVA</name>
<evidence type="ECO:0000259" key="2">
    <source>
        <dbReference type="Pfam" id="PF11443"/>
    </source>
</evidence>
<evidence type="ECO:0000256" key="1">
    <source>
        <dbReference type="SAM" id="MobiDB-lite"/>
    </source>
</evidence>
<organism evidence="4 5">
    <name type="scientific">Ramazzottius varieornatus</name>
    <name type="common">Water bear</name>
    <name type="synonym">Tardigrade</name>
    <dbReference type="NCBI Taxonomy" id="947166"/>
    <lineage>
        <taxon>Eukaryota</taxon>
        <taxon>Metazoa</taxon>
        <taxon>Ecdysozoa</taxon>
        <taxon>Tardigrada</taxon>
        <taxon>Eutardigrada</taxon>
        <taxon>Parachela</taxon>
        <taxon>Hypsibioidea</taxon>
        <taxon>Ramazzottiidae</taxon>
        <taxon>Ramazzottius</taxon>
    </lineage>
</organism>
<dbReference type="AlphaFoldDB" id="A0A1D1UN13"/>
<comment type="caution">
    <text evidence="4">The sequence shown here is derived from an EMBL/GenBank/DDBJ whole genome shotgun (WGS) entry which is preliminary data.</text>
</comment>
<reference evidence="4 5" key="1">
    <citation type="journal article" date="2016" name="Nat. Commun.">
        <title>Extremotolerant tardigrade genome and improved radiotolerance of human cultured cells by tardigrade-unique protein.</title>
        <authorList>
            <person name="Hashimoto T."/>
            <person name="Horikawa D.D."/>
            <person name="Saito Y."/>
            <person name="Kuwahara H."/>
            <person name="Kozuka-Hata H."/>
            <person name="Shin-I T."/>
            <person name="Minakuchi Y."/>
            <person name="Ohishi K."/>
            <person name="Motoyama A."/>
            <person name="Aizu T."/>
            <person name="Enomoto A."/>
            <person name="Kondo K."/>
            <person name="Tanaka S."/>
            <person name="Hara Y."/>
            <person name="Koshikawa S."/>
            <person name="Sagara H."/>
            <person name="Miura T."/>
            <person name="Yokobori S."/>
            <person name="Miyagawa K."/>
            <person name="Suzuki Y."/>
            <person name="Kubo T."/>
            <person name="Oyama M."/>
            <person name="Kohara Y."/>
            <person name="Fujiyama A."/>
            <person name="Arakawa K."/>
            <person name="Katayama T."/>
            <person name="Toyoda A."/>
            <person name="Kunieda T."/>
        </authorList>
    </citation>
    <scope>NUCLEOTIDE SEQUENCE [LARGE SCALE GENOMIC DNA]</scope>
    <source>
        <strain evidence="4 5">YOKOZUNA-1</strain>
    </source>
</reference>